<dbReference type="InterPro" id="IPR007568">
    <property type="entry name" value="RTA1"/>
</dbReference>
<dbReference type="GeneID" id="70190950"/>
<protein>
    <submittedName>
        <fullName evidence="7">RTA1 domain protein</fullName>
    </submittedName>
</protein>
<gene>
    <name evidence="7" type="ORF">B0I36DRAFT_390683</name>
</gene>
<dbReference type="PANTHER" id="PTHR31465:SF9">
    <property type="entry name" value="SPHINGOID LONG-CHAIN BASE TRANSPORTER RSB1"/>
    <property type="match status" value="1"/>
</dbReference>
<feature type="transmembrane region" description="Helical" evidence="6">
    <location>
        <begin position="92"/>
        <end position="114"/>
    </location>
</feature>
<feature type="transmembrane region" description="Helical" evidence="6">
    <location>
        <begin position="61"/>
        <end position="80"/>
    </location>
</feature>
<name>A0A9P8YGK8_9PEZI</name>
<dbReference type="RefSeq" id="XP_046017960.1">
    <property type="nucleotide sequence ID" value="XM_046161404.1"/>
</dbReference>
<feature type="transmembrane region" description="Helical" evidence="6">
    <location>
        <begin position="36"/>
        <end position="54"/>
    </location>
</feature>
<keyword evidence="3 6" id="KW-1133">Transmembrane helix</keyword>
<keyword evidence="4 6" id="KW-0472">Membrane</keyword>
<reference evidence="7" key="1">
    <citation type="journal article" date="2021" name="Nat. Commun.">
        <title>Genetic determinants of endophytism in the Arabidopsis root mycobiome.</title>
        <authorList>
            <person name="Mesny F."/>
            <person name="Miyauchi S."/>
            <person name="Thiergart T."/>
            <person name="Pickel B."/>
            <person name="Atanasova L."/>
            <person name="Karlsson M."/>
            <person name="Huettel B."/>
            <person name="Barry K.W."/>
            <person name="Haridas S."/>
            <person name="Chen C."/>
            <person name="Bauer D."/>
            <person name="Andreopoulos W."/>
            <person name="Pangilinan J."/>
            <person name="LaButti K."/>
            <person name="Riley R."/>
            <person name="Lipzen A."/>
            <person name="Clum A."/>
            <person name="Drula E."/>
            <person name="Henrissat B."/>
            <person name="Kohler A."/>
            <person name="Grigoriev I.V."/>
            <person name="Martin F.M."/>
            <person name="Hacquard S."/>
        </authorList>
    </citation>
    <scope>NUCLEOTIDE SEQUENCE</scope>
    <source>
        <strain evidence="7">MPI-CAGE-CH-0230</strain>
    </source>
</reference>
<keyword evidence="2 6" id="KW-0812">Transmembrane</keyword>
<dbReference type="OrthoDB" id="4521223at2759"/>
<evidence type="ECO:0000256" key="1">
    <source>
        <dbReference type="ARBA" id="ARBA00004141"/>
    </source>
</evidence>
<dbReference type="PANTHER" id="PTHR31465">
    <property type="entry name" value="PROTEIN RTA1-RELATED"/>
    <property type="match status" value="1"/>
</dbReference>
<keyword evidence="8" id="KW-1185">Reference proteome</keyword>
<sequence>MADNTTLPFDPETCTLETCPIEYAQITYTPSLGGNIAYAVILGLILVAQLGLGIRYKTWGFMVGMVGGLALEVVGYAGRIPLHYNPFKFDPFLQQLICLTIAPAFLSASIYLCLARIVVAYGPETSRLKPRTYTYIFVTCDFISLVLQGGGGGITATANTKATNDMGVNIMIAGMTFQVVSLAAFMAICAEYAFRIRRRRELLDYGFEQTRSTFRFKGFLYALAAATILIFIRCAFRVAELSEGFNGPLANNEVTFMIFEGPMIMLATLALTVFHPGICFAGRWAEAKPMTRKQTKQQQKRALVSDMDSSDYERVTPGGAVEVDTLETSYPMR</sequence>
<dbReference type="Pfam" id="PF04479">
    <property type="entry name" value="RTA1"/>
    <property type="match status" value="1"/>
</dbReference>
<dbReference type="EMBL" id="JAGTJQ010000001">
    <property type="protein sequence ID" value="KAH7039905.1"/>
    <property type="molecule type" value="Genomic_DNA"/>
</dbReference>
<evidence type="ECO:0000256" key="4">
    <source>
        <dbReference type="ARBA" id="ARBA00023136"/>
    </source>
</evidence>
<feature type="region of interest" description="Disordered" evidence="5">
    <location>
        <begin position="291"/>
        <end position="314"/>
    </location>
</feature>
<evidence type="ECO:0000313" key="7">
    <source>
        <dbReference type="EMBL" id="KAH7039905.1"/>
    </source>
</evidence>
<proteinExistence type="predicted"/>
<dbReference type="GO" id="GO:0005886">
    <property type="term" value="C:plasma membrane"/>
    <property type="evidence" value="ECO:0007669"/>
    <property type="project" value="TreeGrafter"/>
</dbReference>
<feature type="transmembrane region" description="Helical" evidence="6">
    <location>
        <begin position="170"/>
        <end position="194"/>
    </location>
</feature>
<dbReference type="AlphaFoldDB" id="A0A9P8YGK8"/>
<evidence type="ECO:0000256" key="5">
    <source>
        <dbReference type="SAM" id="MobiDB-lite"/>
    </source>
</evidence>
<evidence type="ECO:0000256" key="6">
    <source>
        <dbReference type="SAM" id="Phobius"/>
    </source>
</evidence>
<feature type="transmembrane region" description="Helical" evidence="6">
    <location>
        <begin position="135"/>
        <end position="158"/>
    </location>
</feature>
<comment type="subcellular location">
    <subcellularLocation>
        <location evidence="1">Membrane</location>
        <topology evidence="1">Multi-pass membrane protein</topology>
    </subcellularLocation>
</comment>
<dbReference type="Proteomes" id="UP000756346">
    <property type="component" value="Unassembled WGS sequence"/>
</dbReference>
<organism evidence="7 8">
    <name type="scientific">Microdochium trichocladiopsis</name>
    <dbReference type="NCBI Taxonomy" id="1682393"/>
    <lineage>
        <taxon>Eukaryota</taxon>
        <taxon>Fungi</taxon>
        <taxon>Dikarya</taxon>
        <taxon>Ascomycota</taxon>
        <taxon>Pezizomycotina</taxon>
        <taxon>Sordariomycetes</taxon>
        <taxon>Xylariomycetidae</taxon>
        <taxon>Xylariales</taxon>
        <taxon>Microdochiaceae</taxon>
        <taxon>Microdochium</taxon>
    </lineage>
</organism>
<evidence type="ECO:0000313" key="8">
    <source>
        <dbReference type="Proteomes" id="UP000756346"/>
    </source>
</evidence>
<feature type="transmembrane region" description="Helical" evidence="6">
    <location>
        <begin position="263"/>
        <end position="285"/>
    </location>
</feature>
<evidence type="ECO:0000256" key="3">
    <source>
        <dbReference type="ARBA" id="ARBA00022989"/>
    </source>
</evidence>
<feature type="transmembrane region" description="Helical" evidence="6">
    <location>
        <begin position="219"/>
        <end position="239"/>
    </location>
</feature>
<comment type="caution">
    <text evidence="7">The sequence shown here is derived from an EMBL/GenBank/DDBJ whole genome shotgun (WGS) entry which is preliminary data.</text>
</comment>
<accession>A0A9P8YGK8</accession>
<dbReference type="GO" id="GO:0000324">
    <property type="term" value="C:fungal-type vacuole"/>
    <property type="evidence" value="ECO:0007669"/>
    <property type="project" value="TreeGrafter"/>
</dbReference>
<evidence type="ECO:0000256" key="2">
    <source>
        <dbReference type="ARBA" id="ARBA00022692"/>
    </source>
</evidence>